<organism evidence="2 3">
    <name type="scientific">Paenibacillus xylanilyticus</name>
    <dbReference type="NCBI Taxonomy" id="248903"/>
    <lineage>
        <taxon>Bacteria</taxon>
        <taxon>Bacillati</taxon>
        <taxon>Bacillota</taxon>
        <taxon>Bacilli</taxon>
        <taxon>Bacillales</taxon>
        <taxon>Paenibacillaceae</taxon>
        <taxon>Paenibacillus</taxon>
    </lineage>
</organism>
<evidence type="ECO:0000256" key="1">
    <source>
        <dbReference type="SAM" id="Phobius"/>
    </source>
</evidence>
<evidence type="ECO:0000313" key="3">
    <source>
        <dbReference type="Proteomes" id="UP000526125"/>
    </source>
</evidence>
<comment type="caution">
    <text evidence="2">The sequence shown here is derived from an EMBL/GenBank/DDBJ whole genome shotgun (WGS) entry which is preliminary data.</text>
</comment>
<proteinExistence type="predicted"/>
<protein>
    <submittedName>
        <fullName evidence="2">Uncharacterized protein</fullName>
    </submittedName>
</protein>
<accession>A0A7Y6BTP8</accession>
<dbReference type="AlphaFoldDB" id="A0A7Y6BTP8"/>
<reference evidence="2 3" key="1">
    <citation type="submission" date="2020-05" db="EMBL/GenBank/DDBJ databases">
        <title>Genome Sequencing of Type Strains.</title>
        <authorList>
            <person name="Lemaire J.F."/>
            <person name="Inderbitzin P."/>
            <person name="Gregorio O.A."/>
            <person name="Collins S.B."/>
            <person name="Wespe N."/>
            <person name="Knight-Connoni V."/>
        </authorList>
    </citation>
    <scope>NUCLEOTIDE SEQUENCE [LARGE SCALE GENOMIC DNA]</scope>
    <source>
        <strain evidence="2 3">LMG 21957</strain>
    </source>
</reference>
<keyword evidence="1" id="KW-0812">Transmembrane</keyword>
<gene>
    <name evidence="2" type="ORF">HP552_06190</name>
</gene>
<keyword evidence="1" id="KW-1133">Transmembrane helix</keyword>
<keyword evidence="1" id="KW-0472">Membrane</keyword>
<dbReference type="RefSeq" id="WP_175394699.1">
    <property type="nucleotide sequence ID" value="NZ_JABMCB010000159.1"/>
</dbReference>
<dbReference type="EMBL" id="JABMCB010000159">
    <property type="protein sequence ID" value="NUU74832.1"/>
    <property type="molecule type" value="Genomic_DNA"/>
</dbReference>
<evidence type="ECO:0000313" key="2">
    <source>
        <dbReference type="EMBL" id="NUU74832.1"/>
    </source>
</evidence>
<feature type="transmembrane region" description="Helical" evidence="1">
    <location>
        <begin position="6"/>
        <end position="26"/>
    </location>
</feature>
<dbReference type="Proteomes" id="UP000526125">
    <property type="component" value="Unassembled WGS sequence"/>
</dbReference>
<sequence length="306" mass="35074">MLLLNLNIIAAAFALMWISLLVSFSVKSKKKHTPISLDEKEEQPLVVYDNSVQSNPAIFSDWYELLEGDLKLESKIVFNPRWYRAAEGYKEFEGGCRSKGVTVVKESNLDFQVERPTIHFDDPVLMPLLWKKGYNIKVVKGRSFTDILSEVAPFTLIFLSVKDDGSQALNHKWQEKLANYGVHKLTREYLRSSYINVIWKKGERDYISLYEEVSDNVISKTLKPGHKIKGFTVPIHLEIKSAGYNSGNVSSIRVEGKEYSPDLRGMNVVVYDLMDSKVKRVHRVDTFVSVYEDNTIYCGYPEEAEL</sequence>
<keyword evidence="3" id="KW-1185">Reference proteome</keyword>
<name>A0A7Y6BTP8_9BACL</name>